<name>A0ABT3YM44_9HYPH</name>
<comment type="caution">
    <text evidence="5">The sequence shown here is derived from an EMBL/GenBank/DDBJ whole genome shotgun (WGS) entry which is preliminary data.</text>
</comment>
<keyword evidence="3" id="KW-0520">NAD</keyword>
<feature type="domain" description="NAD-dependent epimerase/dehydratase" evidence="4">
    <location>
        <begin position="13"/>
        <end position="220"/>
    </location>
</feature>
<dbReference type="EMBL" id="JAOVZQ010000002">
    <property type="protein sequence ID" value="MCY0096979.1"/>
    <property type="molecule type" value="Genomic_DNA"/>
</dbReference>
<comment type="similarity">
    <text evidence="1">Belongs to the NAD(P)-dependent epimerase/dehydratase family.</text>
</comment>
<gene>
    <name evidence="5" type="ORF">OEG82_23655</name>
</gene>
<dbReference type="RefSeq" id="WP_267615076.1">
    <property type="nucleotide sequence ID" value="NZ_JAOVZQ010000002.1"/>
</dbReference>
<dbReference type="Gene3D" id="3.40.50.720">
    <property type="entry name" value="NAD(P)-binding Rossmann-like Domain"/>
    <property type="match status" value="1"/>
</dbReference>
<dbReference type="Pfam" id="PF01370">
    <property type="entry name" value="Epimerase"/>
    <property type="match status" value="1"/>
</dbReference>
<dbReference type="InterPro" id="IPR001509">
    <property type="entry name" value="Epimerase_deHydtase"/>
</dbReference>
<evidence type="ECO:0000256" key="3">
    <source>
        <dbReference type="ARBA" id="ARBA00023027"/>
    </source>
</evidence>
<dbReference type="PANTHER" id="PTHR43103:SF5">
    <property type="entry name" value="4-EPIMERASE, PUTATIVE (AFU_ORTHOLOGUE AFUA_7G00360)-RELATED"/>
    <property type="match status" value="1"/>
</dbReference>
<protein>
    <submittedName>
        <fullName evidence="5">NAD(P)-dependent oxidoreductase</fullName>
    </submittedName>
</protein>
<keyword evidence="2" id="KW-0560">Oxidoreductase</keyword>
<accession>A0ABT3YM44</accession>
<sequence>MSESETTKDQRNVVVTGAAGHLGRNVLAAFIEAGWNAQGLDIVGDADLGVEAVDLRDLDVARRHLANASVVAHCAALPRPVGYEASDVFSTNMALMYAAIAAAEDGCATRIIYASSYSIIGLPFAPNRPKLTALPITEDEKAAPQDVYATTKWLGEEMLDAYVRRTGNTGVSLRLPWIHTPESFAKEVVPIRDDPDSHIHLWAWIDARDAGRAFVAAAEADIEGHLRLFVSADNSFATRPSADLVAESWPEVPVTGDLSGGKSLIDASRAREMIGFVPAYNWSDYPNSITGEKS</sequence>
<evidence type="ECO:0000313" key="6">
    <source>
        <dbReference type="Proteomes" id="UP001081283"/>
    </source>
</evidence>
<dbReference type="Proteomes" id="UP001081283">
    <property type="component" value="Unassembled WGS sequence"/>
</dbReference>
<dbReference type="PANTHER" id="PTHR43103">
    <property type="entry name" value="NUCLEOSIDE-DIPHOSPHATE-SUGAR EPIMERASE"/>
    <property type="match status" value="1"/>
</dbReference>
<proteinExistence type="inferred from homology"/>
<evidence type="ECO:0000256" key="2">
    <source>
        <dbReference type="ARBA" id="ARBA00023002"/>
    </source>
</evidence>
<dbReference type="InterPro" id="IPR036291">
    <property type="entry name" value="NAD(P)-bd_dom_sf"/>
</dbReference>
<keyword evidence="6" id="KW-1185">Reference proteome</keyword>
<evidence type="ECO:0000259" key="4">
    <source>
        <dbReference type="Pfam" id="PF01370"/>
    </source>
</evidence>
<dbReference type="SUPFAM" id="SSF51735">
    <property type="entry name" value="NAD(P)-binding Rossmann-fold domains"/>
    <property type="match status" value="1"/>
</dbReference>
<organism evidence="5 6">
    <name type="scientific">Hoeflea ulvae</name>
    <dbReference type="NCBI Taxonomy" id="2983764"/>
    <lineage>
        <taxon>Bacteria</taxon>
        <taxon>Pseudomonadati</taxon>
        <taxon>Pseudomonadota</taxon>
        <taxon>Alphaproteobacteria</taxon>
        <taxon>Hyphomicrobiales</taxon>
        <taxon>Rhizobiaceae</taxon>
        <taxon>Hoeflea</taxon>
    </lineage>
</organism>
<evidence type="ECO:0000256" key="1">
    <source>
        <dbReference type="ARBA" id="ARBA00007637"/>
    </source>
</evidence>
<evidence type="ECO:0000313" key="5">
    <source>
        <dbReference type="EMBL" id="MCY0096979.1"/>
    </source>
</evidence>
<reference evidence="5" key="1">
    <citation type="submission" date="2022-10" db="EMBL/GenBank/DDBJ databases">
        <title>Hoeflea sp. J2-29, isolated from marine algae.</title>
        <authorList>
            <person name="Kristyanto S."/>
            <person name="Kim J.M."/>
            <person name="Jeon C.O."/>
        </authorList>
    </citation>
    <scope>NUCLEOTIDE SEQUENCE</scope>
    <source>
        <strain evidence="5">J2-29</strain>
    </source>
</reference>